<dbReference type="AlphaFoldDB" id="A0A176ZA67"/>
<sequence length="88" mass="9737">MRLPRAAPWDEAKALPRPLADDVLKIVSAAPTRSVFQETGVNAAAPRMADDVGHRMRARGIASRSPDDLMRSYPARVHRFGFNGKIRV</sequence>
<keyword evidence="2" id="KW-1185">Reference proteome</keyword>
<dbReference type="EMBL" id="LUUB01000002">
    <property type="protein sequence ID" value="OAF17530.1"/>
    <property type="molecule type" value="Genomic_DNA"/>
</dbReference>
<protein>
    <submittedName>
        <fullName evidence="1">Uncharacterized protein</fullName>
    </submittedName>
</protein>
<evidence type="ECO:0000313" key="1">
    <source>
        <dbReference type="EMBL" id="OAF17530.1"/>
    </source>
</evidence>
<reference evidence="1 2" key="1">
    <citation type="submission" date="2016-03" db="EMBL/GenBank/DDBJ databases">
        <title>Draft Genome Sequence of the Strain BR 10245 (Bradyrhizobium sp.) isolated from nodules of Centrolobium paraense.</title>
        <authorList>
            <person name="Simoes-Araujo J.L.Sr."/>
            <person name="Barauna A.C."/>
            <person name="Silva K."/>
            <person name="Zilli J.E."/>
        </authorList>
    </citation>
    <scope>NUCLEOTIDE SEQUENCE [LARGE SCALE GENOMIC DNA]</scope>
    <source>
        <strain evidence="1 2">BR 10245</strain>
    </source>
</reference>
<organism evidence="1 2">
    <name type="scientific">Bradyrhizobium centrolobii</name>
    <dbReference type="NCBI Taxonomy" id="1505087"/>
    <lineage>
        <taxon>Bacteria</taxon>
        <taxon>Pseudomonadati</taxon>
        <taxon>Pseudomonadota</taxon>
        <taxon>Alphaproteobacteria</taxon>
        <taxon>Hyphomicrobiales</taxon>
        <taxon>Nitrobacteraceae</taxon>
        <taxon>Bradyrhizobium</taxon>
    </lineage>
</organism>
<name>A0A176ZA67_9BRAD</name>
<proteinExistence type="predicted"/>
<gene>
    <name evidence="1" type="ORF">AYJ54_05125</name>
</gene>
<evidence type="ECO:0000313" key="2">
    <source>
        <dbReference type="Proteomes" id="UP000076959"/>
    </source>
</evidence>
<dbReference type="Proteomes" id="UP000076959">
    <property type="component" value="Unassembled WGS sequence"/>
</dbReference>
<comment type="caution">
    <text evidence="1">The sequence shown here is derived from an EMBL/GenBank/DDBJ whole genome shotgun (WGS) entry which is preliminary data.</text>
</comment>
<accession>A0A176ZA67</accession>